<proteinExistence type="predicted"/>
<dbReference type="EMBL" id="CP080467">
    <property type="protein sequence ID" value="UNO47487.1"/>
    <property type="molecule type" value="Genomic_DNA"/>
</dbReference>
<accession>A0A9E6ZDV5</accession>
<dbReference type="RefSeq" id="WP_021295673.1">
    <property type="nucleotide sequence ID" value="NZ_AURB01000101.1"/>
</dbReference>
<reference evidence="4" key="1">
    <citation type="journal article" date="2022" name="G3 (Bethesda)">
        <title>Unveiling the complete genome sequence of Alicyclobacillus acidoterrestris DSM 3922T, a taint-producing strain.</title>
        <authorList>
            <person name="Leonardo I.C."/>
            <person name="Barreto Crespo M.T."/>
            <person name="Gaspar F.B."/>
        </authorList>
    </citation>
    <scope>NUCLEOTIDE SEQUENCE [LARGE SCALE GENOMIC DNA]</scope>
    <source>
        <strain evidence="4">DSM 3922</strain>
    </source>
</reference>
<dbReference type="KEGG" id="aaco:K1I37_12290"/>
<evidence type="ECO:0000313" key="3">
    <source>
        <dbReference type="EMBL" id="UNO47487.1"/>
    </source>
</evidence>
<evidence type="ECO:0000256" key="1">
    <source>
        <dbReference type="SAM" id="MobiDB-lite"/>
    </source>
</evidence>
<keyword evidence="2" id="KW-0472">Membrane</keyword>
<keyword evidence="2" id="KW-1133">Transmembrane helix</keyword>
<feature type="region of interest" description="Disordered" evidence="1">
    <location>
        <begin position="108"/>
        <end position="142"/>
    </location>
</feature>
<feature type="region of interest" description="Disordered" evidence="1">
    <location>
        <begin position="40"/>
        <end position="66"/>
    </location>
</feature>
<dbReference type="AlphaFoldDB" id="T0DC65"/>
<feature type="compositionally biased region" description="Low complexity" evidence="1">
    <location>
        <begin position="111"/>
        <end position="128"/>
    </location>
</feature>
<gene>
    <name evidence="3" type="ORF">K1I37_12290</name>
</gene>
<keyword evidence="2" id="KW-0812">Transmembrane</keyword>
<dbReference type="OrthoDB" id="2381602at2"/>
<feature type="transmembrane region" description="Helical" evidence="2">
    <location>
        <begin position="12"/>
        <end position="31"/>
    </location>
</feature>
<evidence type="ECO:0000313" key="4">
    <source>
        <dbReference type="Proteomes" id="UP000829401"/>
    </source>
</evidence>
<sequence length="197" mass="20282">MDLKTLFKNKWLLFIAAIGILLLLIGSYLPARHNPTSAVPTLGAAATGDSGGSASTPPTNGAGQGDAVTQIEESYDSQLENILGKIAGIHAVTVMVTVDSTGTLNVAKNNSSSKTVTGSGSSSSTTTTENDQIYTSNNGTGGNGPFVLSNVQPNVRGVLVTVNADDFAVAKSEIVESITNVLDVPAYKISVEPQKEN</sequence>
<name>T0DC65_ALIAG</name>
<keyword evidence="4" id="KW-1185">Reference proteome</keyword>
<organism evidence="3 4">
    <name type="scientific">Alicyclobacillus acidoterrestris (strain ATCC 49025 / DSM 3922 / CIP 106132 / NCIMB 13137 / GD3B)</name>
    <dbReference type="NCBI Taxonomy" id="1356854"/>
    <lineage>
        <taxon>Bacteria</taxon>
        <taxon>Bacillati</taxon>
        <taxon>Bacillota</taxon>
        <taxon>Bacilli</taxon>
        <taxon>Bacillales</taxon>
        <taxon>Alicyclobacillaceae</taxon>
        <taxon>Alicyclobacillus</taxon>
    </lineage>
</organism>
<dbReference type="STRING" id="1356854.N007_03715"/>
<feature type="compositionally biased region" description="Low complexity" evidence="1">
    <location>
        <begin position="41"/>
        <end position="59"/>
    </location>
</feature>
<evidence type="ECO:0000256" key="2">
    <source>
        <dbReference type="SAM" id="Phobius"/>
    </source>
</evidence>
<dbReference type="Proteomes" id="UP000829401">
    <property type="component" value="Chromosome"/>
</dbReference>
<protein>
    <submittedName>
        <fullName evidence="3">Uncharacterized protein</fullName>
    </submittedName>
</protein>
<feature type="compositionally biased region" description="Polar residues" evidence="1">
    <location>
        <begin position="129"/>
        <end position="138"/>
    </location>
</feature>
<accession>T0DC65</accession>
<dbReference type="eggNOG" id="ENOG50330Z5">
    <property type="taxonomic scope" value="Bacteria"/>
</dbReference>